<dbReference type="AlphaFoldDB" id="A0A7T5R385"/>
<keyword evidence="1" id="KW-1133">Transmembrane helix</keyword>
<keyword evidence="1" id="KW-0812">Transmembrane</keyword>
<proteinExistence type="predicted"/>
<feature type="transmembrane region" description="Helical" evidence="1">
    <location>
        <begin position="79"/>
        <end position="101"/>
    </location>
</feature>
<evidence type="ECO:0000313" key="3">
    <source>
        <dbReference type="Proteomes" id="UP000595362"/>
    </source>
</evidence>
<keyword evidence="1" id="KW-0472">Membrane</keyword>
<organism evidence="2 3">
    <name type="scientific">Micavibrio aeruginosavorus</name>
    <dbReference type="NCBI Taxonomy" id="349221"/>
    <lineage>
        <taxon>Bacteria</taxon>
        <taxon>Pseudomonadati</taxon>
        <taxon>Bdellovibrionota</taxon>
        <taxon>Bdellovibrionia</taxon>
        <taxon>Bdellovibrionales</taxon>
        <taxon>Pseudobdellovibrionaceae</taxon>
        <taxon>Micavibrio</taxon>
    </lineage>
</organism>
<evidence type="ECO:0000256" key="1">
    <source>
        <dbReference type="SAM" id="Phobius"/>
    </source>
</evidence>
<dbReference type="Proteomes" id="UP000595362">
    <property type="component" value="Chromosome"/>
</dbReference>
<reference evidence="2 3" key="1">
    <citation type="submission" date="2020-07" db="EMBL/GenBank/DDBJ databases">
        <title>Huge and variable diversity of episymbiotic CPR bacteria and DPANN archaea in groundwater ecosystems.</title>
        <authorList>
            <person name="He C.Y."/>
            <person name="Keren R."/>
            <person name="Whittaker M."/>
            <person name="Farag I.F."/>
            <person name="Doudna J."/>
            <person name="Cate J.H.D."/>
            <person name="Banfield J.F."/>
        </authorList>
    </citation>
    <scope>NUCLEOTIDE SEQUENCE [LARGE SCALE GENOMIC DNA]</scope>
    <source>
        <strain evidence="2">NC_groundwater_70_Ag_B-0.1um_54_66</strain>
    </source>
</reference>
<protein>
    <submittedName>
        <fullName evidence="2">Uncharacterized protein</fullName>
    </submittedName>
</protein>
<dbReference type="EMBL" id="CP066681">
    <property type="protein sequence ID" value="QQG36672.1"/>
    <property type="molecule type" value="Genomic_DNA"/>
</dbReference>
<sequence length="102" mass="11310">MLLLNIIKMALFLLVNAAGYFAIPTVIALAAKFDMLPLVGGTNFQVYQFLMLTIPIPLWACTALISIGYFFTAGELRSWLLLAPLYTTVLYGIGVIAYFHFV</sequence>
<feature type="transmembrane region" description="Helical" evidence="1">
    <location>
        <begin position="46"/>
        <end position="72"/>
    </location>
</feature>
<gene>
    <name evidence="2" type="ORF">HYS17_02550</name>
</gene>
<accession>A0A7T5R385</accession>
<evidence type="ECO:0000313" key="2">
    <source>
        <dbReference type="EMBL" id="QQG36672.1"/>
    </source>
</evidence>
<name>A0A7T5R385_9BACT</name>